<dbReference type="GO" id="GO:0005829">
    <property type="term" value="C:cytosol"/>
    <property type="evidence" value="ECO:0007669"/>
    <property type="project" value="UniProtKB-SubCell"/>
</dbReference>
<dbReference type="EMBL" id="NCKU01000184">
    <property type="protein sequence ID" value="RWS16717.1"/>
    <property type="molecule type" value="Genomic_DNA"/>
</dbReference>
<dbReference type="Gene3D" id="1.25.10.10">
    <property type="entry name" value="Leucine-rich Repeat Variant"/>
    <property type="match status" value="2"/>
</dbReference>
<keyword evidence="9" id="KW-1185">Reference proteome</keyword>
<keyword evidence="7" id="KW-0175">Coiled coil</keyword>
<reference evidence="8 9" key="1">
    <citation type="journal article" date="2018" name="Gigascience">
        <title>Genomes of trombidid mites reveal novel predicted allergens and laterally-transferred genes associated with secondary metabolism.</title>
        <authorList>
            <person name="Dong X."/>
            <person name="Chaisiri K."/>
            <person name="Xia D."/>
            <person name="Armstrong S.D."/>
            <person name="Fang Y."/>
            <person name="Donnelly M.J."/>
            <person name="Kadowaki T."/>
            <person name="McGarry J.W."/>
            <person name="Darby A.C."/>
            <person name="Makepeace B.L."/>
        </authorList>
    </citation>
    <scope>NUCLEOTIDE SEQUENCE [LARGE SCALE GENOMIC DNA]</scope>
    <source>
        <strain evidence="8">UoL-WK</strain>
    </source>
</reference>
<dbReference type="Gene3D" id="1.10.600.10">
    <property type="entry name" value="Farnesyl Diphosphate Synthase"/>
    <property type="match status" value="1"/>
</dbReference>
<organism evidence="8 9">
    <name type="scientific">Dinothrombium tinctorium</name>
    <dbReference type="NCBI Taxonomy" id="1965070"/>
    <lineage>
        <taxon>Eukaryota</taxon>
        <taxon>Metazoa</taxon>
        <taxon>Ecdysozoa</taxon>
        <taxon>Arthropoda</taxon>
        <taxon>Chelicerata</taxon>
        <taxon>Arachnida</taxon>
        <taxon>Acari</taxon>
        <taxon>Acariformes</taxon>
        <taxon>Trombidiformes</taxon>
        <taxon>Prostigmata</taxon>
        <taxon>Anystina</taxon>
        <taxon>Parasitengona</taxon>
        <taxon>Trombidioidea</taxon>
        <taxon>Trombidiidae</taxon>
        <taxon>Dinothrombium</taxon>
    </lineage>
</organism>
<keyword evidence="6" id="KW-0496">Mitochondrion</keyword>
<evidence type="ECO:0000256" key="6">
    <source>
        <dbReference type="ARBA" id="ARBA00023128"/>
    </source>
</evidence>
<accession>A0A3S3PPL1</accession>
<evidence type="ECO:0000313" key="9">
    <source>
        <dbReference type="Proteomes" id="UP000285301"/>
    </source>
</evidence>
<keyword evidence="5" id="KW-0256">Endoplasmic reticulum</keyword>
<evidence type="ECO:0000256" key="7">
    <source>
        <dbReference type="SAM" id="Coils"/>
    </source>
</evidence>
<evidence type="ECO:0000256" key="4">
    <source>
        <dbReference type="ARBA" id="ARBA00022490"/>
    </source>
</evidence>
<dbReference type="Pfam" id="PF19086">
    <property type="entry name" value="Terpene_syn_C_2"/>
    <property type="match status" value="1"/>
</dbReference>
<evidence type="ECO:0000256" key="3">
    <source>
        <dbReference type="ARBA" id="ARBA00004514"/>
    </source>
</evidence>
<feature type="coiled-coil region" evidence="7">
    <location>
        <begin position="852"/>
        <end position="879"/>
    </location>
</feature>
<dbReference type="InterPro" id="IPR008949">
    <property type="entry name" value="Isoprenoid_synthase_dom_sf"/>
</dbReference>
<dbReference type="PANTHER" id="PTHR10957">
    <property type="entry name" value="RAP1 GTPASE-GDP DISSOCIATION STIMULATOR 1"/>
    <property type="match status" value="1"/>
</dbReference>
<dbReference type="OrthoDB" id="26149at2759"/>
<name>A0A3S3PPL1_9ACAR</name>
<evidence type="ECO:0000313" key="8">
    <source>
        <dbReference type="EMBL" id="RWS16717.1"/>
    </source>
</evidence>
<gene>
    <name evidence="8" type="ORF">B4U79_16444</name>
</gene>
<dbReference type="GO" id="GO:0005739">
    <property type="term" value="C:mitochondrion"/>
    <property type="evidence" value="ECO:0007669"/>
    <property type="project" value="UniProtKB-SubCell"/>
</dbReference>
<evidence type="ECO:0000256" key="1">
    <source>
        <dbReference type="ARBA" id="ARBA00004173"/>
    </source>
</evidence>
<dbReference type="InterPro" id="IPR000225">
    <property type="entry name" value="Armadillo"/>
</dbReference>
<sequence length="889" mass="101213">MSLLYSKKAIDPPIIRFPYPSGIARDVTALAAELERWARYHRMVKDEKEYKAALYAHSTAMCWYYTTDERLDLITKSIYYAFWVDDVCEGATAEFTRDYLRRILDIVNNDKIVTPENGLPFESAISDLWQSFIPLTSPQWRYRFVRSQVVWLEGLVLEQEYRFKGAPPQGEYIAFRQHSTATELVLLMIEFANKELSNEVRGDPLMLTLQYCMQQSMWAVNDAYSWLKEAQVNDEVNLVAIFKKKYNCSPEEAVKRTIAFADEFHDMFIWIDRNLEELWPEAGEDERAFINGLKALIKGNEDYYRASETHIESIVDSGFVHLLIDLLATRETLTDDGKKIVCEVIAELAKFESARIPCSDDAIIQPLITMLKENDRRVVLHSCRAIGNICYENDIARVKFAERKGLRELLALMDRLATLNNETERINARLLAVISGCLLNATNSNEIALQIALSEGLISILLKYFKRFSSVDPDIALHCLLLMHCLIDSDCGRSEITKLDVLKQIISILDENTGESTVEALVELFTSLCEDESAKVTMTKLGLPQKLIKMSKKNDFDESIRKIILDFVTLILTEDTSMNLLYDNGNGEVYKQCSAWMDSKNQSLLKFSVLALANFARSDENCINMVKDGIHLKLIHITKQNSTIDGDLRLQHACLSALRNLSIPIANKPRLCESGLIELLLQMSHEVKAYPVVFKLLGTLRMLIDKQETVARRVANDELFLNKLIEFCAIEEHVGVKGESVRLLASLIKNSKDPNAMNLITSLNGIPVIVEMINCEHKIMQNEALIALTLIITISEIPQLESFLIQARFPNAIHRYLTDFIQGNGVCALEIFSNILTTIEMAVIRFQSLKECLKNEQVLEDLKEALRVLELNNDEIKAKIGKMIQILNS</sequence>
<evidence type="ECO:0000256" key="5">
    <source>
        <dbReference type="ARBA" id="ARBA00022824"/>
    </source>
</evidence>
<dbReference type="InterPro" id="IPR016024">
    <property type="entry name" value="ARM-type_fold"/>
</dbReference>
<proteinExistence type="predicted"/>
<dbReference type="SUPFAM" id="SSF48576">
    <property type="entry name" value="Terpenoid synthases"/>
    <property type="match status" value="1"/>
</dbReference>
<protein>
    <submittedName>
        <fullName evidence="8">Rap1 GTPase-GDP dissociation stimulator 1-B-like protein</fullName>
    </submittedName>
</protein>
<dbReference type="InterPro" id="IPR040144">
    <property type="entry name" value="RAP1GDS1"/>
</dbReference>
<dbReference type="AlphaFoldDB" id="A0A3S3PPL1"/>
<dbReference type="GO" id="GO:0005085">
    <property type="term" value="F:guanyl-nucleotide exchange factor activity"/>
    <property type="evidence" value="ECO:0007669"/>
    <property type="project" value="InterPro"/>
</dbReference>
<keyword evidence="4" id="KW-0963">Cytoplasm</keyword>
<dbReference type="Proteomes" id="UP000285301">
    <property type="component" value="Unassembled WGS sequence"/>
</dbReference>
<dbReference type="SUPFAM" id="SSF48371">
    <property type="entry name" value="ARM repeat"/>
    <property type="match status" value="2"/>
</dbReference>
<dbReference type="InterPro" id="IPR011989">
    <property type="entry name" value="ARM-like"/>
</dbReference>
<evidence type="ECO:0000256" key="2">
    <source>
        <dbReference type="ARBA" id="ARBA00004240"/>
    </source>
</evidence>
<dbReference type="GO" id="GO:0005783">
    <property type="term" value="C:endoplasmic reticulum"/>
    <property type="evidence" value="ECO:0007669"/>
    <property type="project" value="UniProtKB-SubCell"/>
</dbReference>
<comment type="subcellular location">
    <subcellularLocation>
        <location evidence="3">Cytoplasm</location>
        <location evidence="3">Cytosol</location>
    </subcellularLocation>
    <subcellularLocation>
        <location evidence="2">Endoplasmic reticulum</location>
    </subcellularLocation>
    <subcellularLocation>
        <location evidence="1">Mitochondrion</location>
    </subcellularLocation>
</comment>
<dbReference type="SMART" id="SM00185">
    <property type="entry name" value="ARM"/>
    <property type="match status" value="7"/>
</dbReference>
<comment type="caution">
    <text evidence="8">The sequence shown here is derived from an EMBL/GenBank/DDBJ whole genome shotgun (WGS) entry which is preliminary data.</text>
</comment>
<dbReference type="STRING" id="1965070.A0A3S3PPL1"/>